<accession>A0A9Q1G475</accession>
<sequence>MEWGKHCFVFVLIFGLLLQAFLGRSSVPLGLLALARLLPSASGGLPALALSVGAIQMEACLGWMEVGSHPDIVVENQAAWALLWPWPEQPFESSIARGGLQRATMEGKEKMVQGRRFSLREAQGSEPSWSTDLT</sequence>
<dbReference type="EMBL" id="JAINUF010000002">
    <property type="protein sequence ID" value="KAJ8374698.1"/>
    <property type="molecule type" value="Genomic_DNA"/>
</dbReference>
<organism evidence="1 2">
    <name type="scientific">Synaphobranchus kaupii</name>
    <name type="common">Kaup's arrowtooth eel</name>
    <dbReference type="NCBI Taxonomy" id="118154"/>
    <lineage>
        <taxon>Eukaryota</taxon>
        <taxon>Metazoa</taxon>
        <taxon>Chordata</taxon>
        <taxon>Craniata</taxon>
        <taxon>Vertebrata</taxon>
        <taxon>Euteleostomi</taxon>
        <taxon>Actinopterygii</taxon>
        <taxon>Neopterygii</taxon>
        <taxon>Teleostei</taxon>
        <taxon>Anguilliformes</taxon>
        <taxon>Synaphobranchidae</taxon>
        <taxon>Synaphobranchus</taxon>
    </lineage>
</organism>
<evidence type="ECO:0000313" key="2">
    <source>
        <dbReference type="Proteomes" id="UP001152622"/>
    </source>
</evidence>
<evidence type="ECO:0000313" key="1">
    <source>
        <dbReference type="EMBL" id="KAJ8374698.1"/>
    </source>
</evidence>
<protein>
    <submittedName>
        <fullName evidence="1">Uncharacterized protein</fullName>
    </submittedName>
</protein>
<proteinExistence type="predicted"/>
<keyword evidence="2" id="KW-1185">Reference proteome</keyword>
<dbReference type="AlphaFoldDB" id="A0A9Q1G475"/>
<comment type="caution">
    <text evidence="1">The sequence shown here is derived from an EMBL/GenBank/DDBJ whole genome shotgun (WGS) entry which is preliminary data.</text>
</comment>
<reference evidence="1" key="1">
    <citation type="journal article" date="2023" name="Science">
        <title>Genome structures resolve the early diversification of teleost fishes.</title>
        <authorList>
            <person name="Parey E."/>
            <person name="Louis A."/>
            <person name="Montfort J."/>
            <person name="Bouchez O."/>
            <person name="Roques C."/>
            <person name="Iampietro C."/>
            <person name="Lluch J."/>
            <person name="Castinel A."/>
            <person name="Donnadieu C."/>
            <person name="Desvignes T."/>
            <person name="Floi Bucao C."/>
            <person name="Jouanno E."/>
            <person name="Wen M."/>
            <person name="Mejri S."/>
            <person name="Dirks R."/>
            <person name="Jansen H."/>
            <person name="Henkel C."/>
            <person name="Chen W.J."/>
            <person name="Zahm M."/>
            <person name="Cabau C."/>
            <person name="Klopp C."/>
            <person name="Thompson A.W."/>
            <person name="Robinson-Rechavi M."/>
            <person name="Braasch I."/>
            <person name="Lecointre G."/>
            <person name="Bobe J."/>
            <person name="Postlethwait J.H."/>
            <person name="Berthelot C."/>
            <person name="Roest Crollius H."/>
            <person name="Guiguen Y."/>
        </authorList>
    </citation>
    <scope>NUCLEOTIDE SEQUENCE</scope>
    <source>
        <strain evidence="1">WJC10195</strain>
    </source>
</reference>
<name>A0A9Q1G475_SYNKA</name>
<gene>
    <name evidence="1" type="ORF">SKAU_G00052780</name>
</gene>
<dbReference type="Proteomes" id="UP001152622">
    <property type="component" value="Chromosome 2"/>
</dbReference>